<name>W9C8M8_SCLBF</name>
<dbReference type="EMBL" id="AYSA01000526">
    <property type="protein sequence ID" value="ESZ91214.1"/>
    <property type="molecule type" value="Genomic_DNA"/>
</dbReference>
<evidence type="ECO:0000313" key="1">
    <source>
        <dbReference type="EMBL" id="ESZ91214.1"/>
    </source>
</evidence>
<proteinExistence type="predicted"/>
<gene>
    <name evidence="1" type="ORF">SBOR_8388</name>
</gene>
<accession>W9C8M8</accession>
<organism evidence="1 2">
    <name type="scientific">Sclerotinia borealis (strain F-4128)</name>
    <dbReference type="NCBI Taxonomy" id="1432307"/>
    <lineage>
        <taxon>Eukaryota</taxon>
        <taxon>Fungi</taxon>
        <taxon>Dikarya</taxon>
        <taxon>Ascomycota</taxon>
        <taxon>Pezizomycotina</taxon>
        <taxon>Leotiomycetes</taxon>
        <taxon>Helotiales</taxon>
        <taxon>Sclerotiniaceae</taxon>
        <taxon>Sclerotinia</taxon>
    </lineage>
</organism>
<sequence>MEPISSLDARIDEILTPEEYLRRGTAVLLANELAVTAIPQTEIQYPHWNNRYMNKLRGHSIPKAGILCDGGLAAIFSDPQLQIDDTDNHWYAYSFLSQEVARRKNKAKYAYLGTGNVASIFASAKAGTIIMLNSCTAADIPTPGQDTPRLYNSELMYQAWRDTCSAYSSAENSTALALQKSLKFIIRAPIANHGTYSTIEGLLDKRDLSTEEWEAGPRVTYTVIDEHEVDNEDRNMDMDKDAFAMLCGTANGRPVVRMCADHAQSLGGKRVVRVHVWYDMPKNEAFAALVFELA</sequence>
<dbReference type="AlphaFoldDB" id="W9C8M8"/>
<reference evidence="1 2" key="1">
    <citation type="journal article" date="2014" name="Genome Announc.">
        <title>Draft genome sequence of Sclerotinia borealis, a psychrophilic plant pathogenic fungus.</title>
        <authorList>
            <person name="Mardanov A.V."/>
            <person name="Beletsky A.V."/>
            <person name="Kadnikov V.V."/>
            <person name="Ignatov A.N."/>
            <person name="Ravin N.V."/>
        </authorList>
    </citation>
    <scope>NUCLEOTIDE SEQUENCE [LARGE SCALE GENOMIC DNA]</scope>
    <source>
        <strain evidence="2">F-4157</strain>
    </source>
</reference>
<dbReference type="HOGENOM" id="CLU_071081_0_0_1"/>
<keyword evidence="2" id="KW-1185">Reference proteome</keyword>
<comment type="caution">
    <text evidence="1">The sequence shown here is derived from an EMBL/GenBank/DDBJ whole genome shotgun (WGS) entry which is preliminary data.</text>
</comment>
<evidence type="ECO:0000313" key="2">
    <source>
        <dbReference type="Proteomes" id="UP000019487"/>
    </source>
</evidence>
<dbReference type="OrthoDB" id="3495520at2759"/>
<dbReference type="Proteomes" id="UP000019487">
    <property type="component" value="Unassembled WGS sequence"/>
</dbReference>
<protein>
    <submittedName>
        <fullName evidence="1">Uncharacterized protein</fullName>
    </submittedName>
</protein>